<evidence type="ECO:0000313" key="1">
    <source>
        <dbReference type="EMBL" id="CAK5059667.1"/>
    </source>
</evidence>
<accession>A0ACB0YRX2</accession>
<reference evidence="1" key="1">
    <citation type="submission" date="2023-11" db="EMBL/GenBank/DDBJ databases">
        <authorList>
            <person name="Poullet M."/>
        </authorList>
    </citation>
    <scope>NUCLEOTIDE SEQUENCE</scope>
    <source>
        <strain evidence="1">E1834</strain>
    </source>
</reference>
<gene>
    <name evidence="1" type="ORF">MENTE1834_LOCUS15772</name>
</gene>
<protein>
    <submittedName>
        <fullName evidence="1">Uncharacterized protein</fullName>
    </submittedName>
</protein>
<dbReference type="EMBL" id="CAVMJV010000017">
    <property type="protein sequence ID" value="CAK5059667.1"/>
    <property type="molecule type" value="Genomic_DNA"/>
</dbReference>
<dbReference type="Proteomes" id="UP001497535">
    <property type="component" value="Unassembled WGS sequence"/>
</dbReference>
<comment type="caution">
    <text evidence="1">The sequence shown here is derived from an EMBL/GenBank/DDBJ whole genome shotgun (WGS) entry which is preliminary data.</text>
</comment>
<evidence type="ECO:0000313" key="2">
    <source>
        <dbReference type="Proteomes" id="UP001497535"/>
    </source>
</evidence>
<sequence>MVKSLFWISIVAMIWVKHSYISFVKSVVAFLTHNVSLLLYWLRMGRVWIWQNIVMDKFLCI</sequence>
<organism evidence="1 2">
    <name type="scientific">Meloidogyne enterolobii</name>
    <name type="common">Root-knot nematode worm</name>
    <name type="synonym">Meloidogyne mayaguensis</name>
    <dbReference type="NCBI Taxonomy" id="390850"/>
    <lineage>
        <taxon>Eukaryota</taxon>
        <taxon>Metazoa</taxon>
        <taxon>Ecdysozoa</taxon>
        <taxon>Nematoda</taxon>
        <taxon>Chromadorea</taxon>
        <taxon>Rhabditida</taxon>
        <taxon>Tylenchina</taxon>
        <taxon>Tylenchomorpha</taxon>
        <taxon>Tylenchoidea</taxon>
        <taxon>Meloidogynidae</taxon>
        <taxon>Meloidogyninae</taxon>
        <taxon>Meloidogyne</taxon>
    </lineage>
</organism>
<name>A0ACB0YRX2_MELEN</name>
<proteinExistence type="predicted"/>
<keyword evidence="2" id="KW-1185">Reference proteome</keyword>